<reference evidence="1" key="1">
    <citation type="journal article" date="2015" name="Nature">
        <title>Complex archaea that bridge the gap between prokaryotes and eukaryotes.</title>
        <authorList>
            <person name="Spang A."/>
            <person name="Saw J.H."/>
            <person name="Jorgensen S.L."/>
            <person name="Zaremba-Niedzwiedzka K."/>
            <person name="Martijn J."/>
            <person name="Lind A.E."/>
            <person name="van Eijk R."/>
            <person name="Schleper C."/>
            <person name="Guy L."/>
            <person name="Ettema T.J."/>
        </authorList>
    </citation>
    <scope>NUCLEOTIDE SEQUENCE</scope>
</reference>
<proteinExistence type="predicted"/>
<name>A0A0F8YZC3_9ZZZZ</name>
<sequence length="202" mass="20829">MSITTTAELGDTIPTVIEEARFTAQFKAVMAGLVWKITKEQGDGSTVNVPYWGEVTAVGLTEGVDMTNASAMEDTNVRITPAEVGVKIILTDKLVRDNMNDVKAAAGRILGDAMEKKRDQDLLGQIDDATVTIGGTSTVLTMGAIAAGRALLSGNATATGGPAPMPYVMVHHPFTSIDLDIVTPLVPIAGSASAAGAWSGGA</sequence>
<evidence type="ECO:0000313" key="1">
    <source>
        <dbReference type="EMBL" id="KKK86783.1"/>
    </source>
</evidence>
<organism evidence="1">
    <name type="scientific">marine sediment metagenome</name>
    <dbReference type="NCBI Taxonomy" id="412755"/>
    <lineage>
        <taxon>unclassified sequences</taxon>
        <taxon>metagenomes</taxon>
        <taxon>ecological metagenomes</taxon>
    </lineage>
</organism>
<feature type="non-terminal residue" evidence="1">
    <location>
        <position position="202"/>
    </location>
</feature>
<gene>
    <name evidence="1" type="ORF">LCGC14_2759780</name>
</gene>
<dbReference type="EMBL" id="LAZR01050693">
    <property type="protein sequence ID" value="KKK86783.1"/>
    <property type="molecule type" value="Genomic_DNA"/>
</dbReference>
<comment type="caution">
    <text evidence="1">The sequence shown here is derived from an EMBL/GenBank/DDBJ whole genome shotgun (WGS) entry which is preliminary data.</text>
</comment>
<dbReference type="AlphaFoldDB" id="A0A0F8YZC3"/>
<protein>
    <submittedName>
        <fullName evidence="1">Uncharacterized protein</fullName>
    </submittedName>
</protein>
<accession>A0A0F8YZC3</accession>